<comment type="caution">
    <text evidence="1">The sequence shown here is derived from an EMBL/GenBank/DDBJ whole genome shotgun (WGS) entry which is preliminary data.</text>
</comment>
<keyword evidence="2" id="KW-1185">Reference proteome</keyword>
<reference evidence="1 2" key="1">
    <citation type="submission" date="2023-04" db="EMBL/GenBank/DDBJ databases">
        <title>Genomic diversity of scab-causing Streptomyces spp. in the province of Quebec, Canada.</title>
        <authorList>
            <person name="Biessy A."/>
            <person name="Cadieux M."/>
            <person name="Ciotola M."/>
            <person name="Filion M."/>
        </authorList>
    </citation>
    <scope>NUCLEOTIDE SEQUENCE [LARGE SCALE GENOMIC DNA]</scope>
    <source>
        <strain evidence="1 2">B21-103</strain>
    </source>
</reference>
<gene>
    <name evidence="1" type="ORF">QBA37_35415</name>
</gene>
<organism evidence="1 2">
    <name type="scientific">Streptomyces silvae</name>
    <dbReference type="NCBI Taxonomy" id="2803812"/>
    <lineage>
        <taxon>Bacteria</taxon>
        <taxon>Bacillati</taxon>
        <taxon>Actinomycetota</taxon>
        <taxon>Actinomycetes</taxon>
        <taxon>Kitasatosporales</taxon>
        <taxon>Streptomycetaceae</taxon>
        <taxon>Streptomyces</taxon>
    </lineage>
</organism>
<dbReference type="EMBL" id="JARUMK010000002">
    <property type="protein sequence ID" value="MEH0564460.1"/>
    <property type="molecule type" value="Genomic_DNA"/>
</dbReference>
<evidence type="ECO:0000313" key="2">
    <source>
        <dbReference type="Proteomes" id="UP001382181"/>
    </source>
</evidence>
<dbReference type="Proteomes" id="UP001382181">
    <property type="component" value="Unassembled WGS sequence"/>
</dbReference>
<dbReference type="RefSeq" id="WP_334558860.1">
    <property type="nucleotide sequence ID" value="NZ_JARUMK010000002.1"/>
</dbReference>
<proteinExistence type="predicted"/>
<name>A0ABU8ADJ6_9ACTN</name>
<accession>A0ABU8ADJ6</accession>
<sequence>MDMDLPRPRWPSHEIAVIGGRHEDDLAVAGGYLRMAEIAATHWSQQGPDDSLPVPILYNYRHSVELSLKWLIRSAAYIIRRGEYNTRGENLSKDKVDEKLRDDSHSIRKLAERLNRYLGLIPDFDAPNNRIDAESFETLKWLDAQDETGETFRYSMIGKGSGIRPARETQTNINFYDQVNRVHQLAHLLQGGYSAALDTFRDLQEEYLQEMNDYF</sequence>
<evidence type="ECO:0000313" key="1">
    <source>
        <dbReference type="EMBL" id="MEH0564460.1"/>
    </source>
</evidence>
<evidence type="ECO:0008006" key="3">
    <source>
        <dbReference type="Google" id="ProtNLM"/>
    </source>
</evidence>
<protein>
    <recommendedName>
        <fullName evidence="3">HEPN domain-containing protein</fullName>
    </recommendedName>
</protein>